<sequence>MHTAPPFVSPEETLNSLLQQSLSHTTSQPVGATPSSPTGFPTELSWMCGGGSGAYLLVCRPFCSADSGSSEASRSRPDATDVQPWIATRHRSQTASQHLVASFPARLIEIQQALQNDRLWPVSHPTNAPRSARGARKKHKLLQLHSTRNVAPAGNNHLPQSVADHDSSPIAAIKATRQRVQGAGRQGGRRAPALKPLLRVF</sequence>
<feature type="compositionally biased region" description="Low complexity" evidence="1">
    <location>
        <begin position="181"/>
        <end position="193"/>
    </location>
</feature>
<dbReference type="Proteomes" id="UP001456524">
    <property type="component" value="Unassembled WGS sequence"/>
</dbReference>
<reference evidence="2 3" key="1">
    <citation type="journal article" date="2022" name="G3 (Bethesda)">
        <title>Enemy or ally: a genomic approach to elucidate the lifestyle of Phyllosticta citrichinaensis.</title>
        <authorList>
            <person name="Buijs V.A."/>
            <person name="Groenewald J.Z."/>
            <person name="Haridas S."/>
            <person name="LaButti K.M."/>
            <person name="Lipzen A."/>
            <person name="Martin F.M."/>
            <person name="Barry K."/>
            <person name="Grigoriev I.V."/>
            <person name="Crous P.W."/>
            <person name="Seidl M.F."/>
        </authorList>
    </citation>
    <scope>NUCLEOTIDE SEQUENCE [LARGE SCALE GENOMIC DNA]</scope>
    <source>
        <strain evidence="2 3">CBS 129764</strain>
    </source>
</reference>
<accession>A0ABR1XZM3</accession>
<feature type="region of interest" description="Disordered" evidence="1">
    <location>
        <begin position="181"/>
        <end position="201"/>
    </location>
</feature>
<keyword evidence="3" id="KW-1185">Reference proteome</keyword>
<comment type="caution">
    <text evidence="2">The sequence shown here is derived from an EMBL/GenBank/DDBJ whole genome shotgun (WGS) entry which is preliminary data.</text>
</comment>
<proteinExistence type="predicted"/>
<dbReference type="EMBL" id="JBBWUH010000003">
    <property type="protein sequence ID" value="KAK8173622.1"/>
    <property type="molecule type" value="Genomic_DNA"/>
</dbReference>
<evidence type="ECO:0000313" key="3">
    <source>
        <dbReference type="Proteomes" id="UP001456524"/>
    </source>
</evidence>
<organism evidence="2 3">
    <name type="scientific">Phyllosticta citrichinensis</name>
    <dbReference type="NCBI Taxonomy" id="1130410"/>
    <lineage>
        <taxon>Eukaryota</taxon>
        <taxon>Fungi</taxon>
        <taxon>Dikarya</taxon>
        <taxon>Ascomycota</taxon>
        <taxon>Pezizomycotina</taxon>
        <taxon>Dothideomycetes</taxon>
        <taxon>Dothideomycetes incertae sedis</taxon>
        <taxon>Botryosphaeriales</taxon>
        <taxon>Phyllostictaceae</taxon>
        <taxon>Phyllosticta</taxon>
    </lineage>
</organism>
<evidence type="ECO:0000313" key="2">
    <source>
        <dbReference type="EMBL" id="KAK8173622.1"/>
    </source>
</evidence>
<evidence type="ECO:0000256" key="1">
    <source>
        <dbReference type="SAM" id="MobiDB-lite"/>
    </source>
</evidence>
<gene>
    <name evidence="2" type="ORF">IWX90DRAFT_147495</name>
</gene>
<name>A0ABR1XZM3_9PEZI</name>
<protein>
    <submittedName>
        <fullName evidence="2">Uncharacterized protein</fullName>
    </submittedName>
</protein>